<organism evidence="1 2">
    <name type="scientific">Suillus placidus</name>
    <dbReference type="NCBI Taxonomy" id="48579"/>
    <lineage>
        <taxon>Eukaryota</taxon>
        <taxon>Fungi</taxon>
        <taxon>Dikarya</taxon>
        <taxon>Basidiomycota</taxon>
        <taxon>Agaricomycotina</taxon>
        <taxon>Agaricomycetes</taxon>
        <taxon>Agaricomycetidae</taxon>
        <taxon>Boletales</taxon>
        <taxon>Suillineae</taxon>
        <taxon>Suillaceae</taxon>
        <taxon>Suillus</taxon>
    </lineage>
</organism>
<comment type="caution">
    <text evidence="1">The sequence shown here is derived from an EMBL/GenBank/DDBJ whole genome shotgun (WGS) entry which is preliminary data.</text>
</comment>
<dbReference type="EMBL" id="JABBWD010000031">
    <property type="protein sequence ID" value="KAG1775745.1"/>
    <property type="molecule type" value="Genomic_DNA"/>
</dbReference>
<keyword evidence="2" id="KW-1185">Reference proteome</keyword>
<name>A0A9P6ZT25_9AGAM</name>
<dbReference type="OrthoDB" id="2677114at2759"/>
<accession>A0A9P6ZT25</accession>
<gene>
    <name evidence="1" type="ORF">EV702DRAFT_1198936</name>
</gene>
<protein>
    <submittedName>
        <fullName evidence="1">Uncharacterized protein</fullName>
    </submittedName>
</protein>
<evidence type="ECO:0000313" key="2">
    <source>
        <dbReference type="Proteomes" id="UP000714275"/>
    </source>
</evidence>
<evidence type="ECO:0000313" key="1">
    <source>
        <dbReference type="EMBL" id="KAG1775745.1"/>
    </source>
</evidence>
<reference evidence="1" key="1">
    <citation type="journal article" date="2020" name="New Phytol.">
        <title>Comparative genomics reveals dynamic genome evolution in host specialist ectomycorrhizal fungi.</title>
        <authorList>
            <person name="Lofgren L.A."/>
            <person name="Nguyen N.H."/>
            <person name="Vilgalys R."/>
            <person name="Ruytinx J."/>
            <person name="Liao H.L."/>
            <person name="Branco S."/>
            <person name="Kuo A."/>
            <person name="LaButti K."/>
            <person name="Lipzen A."/>
            <person name="Andreopoulos W."/>
            <person name="Pangilinan J."/>
            <person name="Riley R."/>
            <person name="Hundley H."/>
            <person name="Na H."/>
            <person name="Barry K."/>
            <person name="Grigoriev I.V."/>
            <person name="Stajich J.E."/>
            <person name="Kennedy P.G."/>
        </authorList>
    </citation>
    <scope>NUCLEOTIDE SEQUENCE</scope>
    <source>
        <strain evidence="1">DOB743</strain>
    </source>
</reference>
<sequence length="197" mass="21951">MTFSSPQRIAALILEREFPTAPSIIPPTVTLLVGHLVVDTSQLSHASPDSWFIDHFISDAGRHHTLGVGDHIVVYRHFLPSPTEPALLPAFSGVLTHVTAWSPSAVEFNVRDAHVGGAHPRTIRIPHAAARLSWFRHLQGRLFWPRCFHEISRPPFTLMPKCGFPSIEGRVRVPRDSDDLPRWDLAPAWVHGPSLSP</sequence>
<dbReference type="AlphaFoldDB" id="A0A9P6ZT25"/>
<proteinExistence type="predicted"/>
<dbReference type="Proteomes" id="UP000714275">
    <property type="component" value="Unassembled WGS sequence"/>
</dbReference>